<keyword evidence="1" id="KW-0732">Signal</keyword>
<evidence type="ECO:0000313" key="3">
    <source>
        <dbReference type="EMBL" id="OUD08819.1"/>
    </source>
</evidence>
<dbReference type="GO" id="GO:0071281">
    <property type="term" value="P:cellular response to iron ion"/>
    <property type="evidence" value="ECO:0007669"/>
    <property type="project" value="TreeGrafter"/>
</dbReference>
<reference evidence="3 4" key="1">
    <citation type="submission" date="2016-12" db="EMBL/GenBank/DDBJ databases">
        <title>The draft genome sequence of HSLHS2.</title>
        <authorList>
            <person name="Hu D."/>
            <person name="Wang L."/>
            <person name="Shao Z."/>
        </authorList>
    </citation>
    <scope>NUCLEOTIDE SEQUENCE [LARGE SCALE GENOMIC DNA]</scope>
    <source>
        <strain evidence="3">MCCC 1A06712</strain>
    </source>
</reference>
<dbReference type="PANTHER" id="PTHR30535:SF34">
    <property type="entry name" value="MOLYBDATE-BINDING PROTEIN MOLA"/>
    <property type="match status" value="1"/>
</dbReference>
<dbReference type="Proteomes" id="UP000194664">
    <property type="component" value="Unassembled WGS sequence"/>
</dbReference>
<dbReference type="AlphaFoldDB" id="A0A251WWH8"/>
<feature type="domain" description="Fe/B12 periplasmic-binding" evidence="2">
    <location>
        <begin position="27"/>
        <end position="279"/>
    </location>
</feature>
<gene>
    <name evidence="3" type="ORF">BVC71_08845</name>
</gene>
<feature type="chain" id="PRO_5012671007" description="Fe/B12 periplasmic-binding domain-containing protein" evidence="1">
    <location>
        <begin position="23"/>
        <end position="279"/>
    </location>
</feature>
<accession>A0A251WWH8</accession>
<dbReference type="Pfam" id="PF01497">
    <property type="entry name" value="Peripla_BP_2"/>
    <property type="match status" value="1"/>
</dbReference>
<sequence length="279" mass="30103">MQISKIINLASALTLVGAVAHADAPSRVVSINLCTDQLAMLIADDDQLISVSKLAADPRSSAMAEQAADLIPNSALAEEIYLLDPDLILAGTFSSRATVSMLERLGIPVILFDPAYSLDDVRDRMIQMGDALQQPDRAAELIAEYDASLAAYRAEITERPRAALYYQNGYTSGDSTLAGQILATAGFDNIAEDAGYPYGGFMPLELLALNNPDAIITGTPYPGASRSDEILDHPVVDHLRDRLPQAVFTDRDWVCGTPYVLRAIEDTAQLRRTMTGATE</sequence>
<evidence type="ECO:0000259" key="2">
    <source>
        <dbReference type="PROSITE" id="PS50983"/>
    </source>
</evidence>
<organism evidence="3 4">
    <name type="scientific">Marivivens niveibacter</name>
    <dbReference type="NCBI Taxonomy" id="1930667"/>
    <lineage>
        <taxon>Bacteria</taxon>
        <taxon>Pseudomonadati</taxon>
        <taxon>Pseudomonadota</taxon>
        <taxon>Alphaproteobacteria</taxon>
        <taxon>Rhodobacterales</taxon>
        <taxon>Paracoccaceae</taxon>
        <taxon>Marivivens group</taxon>
        <taxon>Marivivens</taxon>
    </lineage>
</organism>
<proteinExistence type="predicted"/>
<feature type="signal peptide" evidence="1">
    <location>
        <begin position="1"/>
        <end position="22"/>
    </location>
</feature>
<comment type="caution">
    <text evidence="3">The sequence shown here is derived from an EMBL/GenBank/DDBJ whole genome shotgun (WGS) entry which is preliminary data.</text>
</comment>
<dbReference type="PANTHER" id="PTHR30535">
    <property type="entry name" value="VITAMIN B12-BINDING PROTEIN"/>
    <property type="match status" value="1"/>
</dbReference>
<dbReference type="PROSITE" id="PS50983">
    <property type="entry name" value="FE_B12_PBP"/>
    <property type="match status" value="1"/>
</dbReference>
<dbReference type="EMBL" id="MSPP01000003">
    <property type="protein sequence ID" value="OUD08819.1"/>
    <property type="molecule type" value="Genomic_DNA"/>
</dbReference>
<dbReference type="InterPro" id="IPR050902">
    <property type="entry name" value="ABC_Transporter_SBP"/>
</dbReference>
<keyword evidence="4" id="KW-1185">Reference proteome</keyword>
<dbReference type="Gene3D" id="3.40.50.1980">
    <property type="entry name" value="Nitrogenase molybdenum iron protein domain"/>
    <property type="match status" value="2"/>
</dbReference>
<protein>
    <recommendedName>
        <fullName evidence="2">Fe/B12 periplasmic-binding domain-containing protein</fullName>
    </recommendedName>
</protein>
<evidence type="ECO:0000313" key="4">
    <source>
        <dbReference type="Proteomes" id="UP000194664"/>
    </source>
</evidence>
<dbReference type="InterPro" id="IPR002491">
    <property type="entry name" value="ABC_transptr_periplasmic_BD"/>
</dbReference>
<dbReference type="SUPFAM" id="SSF53807">
    <property type="entry name" value="Helical backbone' metal receptor"/>
    <property type="match status" value="1"/>
</dbReference>
<evidence type="ECO:0000256" key="1">
    <source>
        <dbReference type="SAM" id="SignalP"/>
    </source>
</evidence>
<name>A0A251WWH8_9RHOB</name>